<dbReference type="Pfam" id="PF01467">
    <property type="entry name" value="CTP_transf_like"/>
    <property type="match status" value="1"/>
</dbReference>
<gene>
    <name evidence="2" type="ORF">Poli38472_011758</name>
</gene>
<dbReference type="Gene3D" id="3.40.50.620">
    <property type="entry name" value="HUPs"/>
    <property type="match status" value="1"/>
</dbReference>
<sequence>MATKSKVLIDRLLTALYAHQPHLKAAVAVTGGGTAAAELLFRAGSSSTMLQYTVPYHRVSLQNYVGKVPPSKFCSAEMAERMAMAAWEEAQGVLWQDSVEDAAHSHEARSLTNTLSRFRSAIGVGCTAALATTYDRRGLDQSFISVCRVQEIGSQKVRKRHCETYHLLLDKSLERSRQEQDQLVSRHLVYLLVKHANVDPEGCEALYEALREERGSSDQFEAIAHAATTSSDDVLSSLCGESAVKELTSVLYMPPINGMNDAAIVHNMPVRGLVLSGSFNPLHQGHVDLAVAAQKIMKSRTGVELPILFEIAVSNADKGSLSSSAVMERVRQFSNRGESSGAELFGNWPVIITNASLFGQKAALLHNCVFIIGADTAVRIVDKKYYDMDEHKMVLAINEISRQGCKFVVAGRFDENGSRRYISAEEVLEKHVPPVFKDLFIPLREEDFRNDISSTQLRQKAAPIQS</sequence>
<dbReference type="PANTHER" id="PTHR31285">
    <property type="entry name" value="NICOTINAMIDE MONONUCLEOTIDE ADENYLYLTRANSFERASE"/>
    <property type="match status" value="1"/>
</dbReference>
<dbReference type="InterPro" id="IPR014729">
    <property type="entry name" value="Rossmann-like_a/b/a_fold"/>
</dbReference>
<dbReference type="OrthoDB" id="5591297at2759"/>
<dbReference type="GO" id="GO:0016887">
    <property type="term" value="F:ATP hydrolysis activity"/>
    <property type="evidence" value="ECO:0007669"/>
    <property type="project" value="TreeGrafter"/>
</dbReference>
<dbReference type="InterPro" id="IPR004821">
    <property type="entry name" value="Cyt_trans-like"/>
</dbReference>
<dbReference type="Proteomes" id="UP000794436">
    <property type="component" value="Unassembled WGS sequence"/>
</dbReference>
<name>A0A8K1FCC3_PYTOL</name>
<dbReference type="EMBL" id="SPLM01000112">
    <property type="protein sequence ID" value="TMW58170.1"/>
    <property type="molecule type" value="Genomic_DNA"/>
</dbReference>
<dbReference type="SUPFAM" id="SSF52374">
    <property type="entry name" value="Nucleotidylyl transferase"/>
    <property type="match status" value="1"/>
</dbReference>
<keyword evidence="3" id="KW-1185">Reference proteome</keyword>
<reference evidence="2" key="1">
    <citation type="submission" date="2019-03" db="EMBL/GenBank/DDBJ databases">
        <title>Long read genome sequence of the mycoparasitic Pythium oligandrum ATCC 38472 isolated from sugarbeet rhizosphere.</title>
        <authorList>
            <person name="Gaulin E."/>
        </authorList>
    </citation>
    <scope>NUCLEOTIDE SEQUENCE</scope>
    <source>
        <strain evidence="2">ATCC 38472_TT</strain>
    </source>
</reference>
<proteinExistence type="predicted"/>
<protein>
    <recommendedName>
        <fullName evidence="1">Cytidyltransferase-like domain-containing protein</fullName>
    </recommendedName>
</protein>
<dbReference type="AlphaFoldDB" id="A0A8K1FCC3"/>
<feature type="domain" description="Cytidyltransferase-like" evidence="1">
    <location>
        <begin position="275"/>
        <end position="460"/>
    </location>
</feature>
<evidence type="ECO:0000313" key="3">
    <source>
        <dbReference type="Proteomes" id="UP000794436"/>
    </source>
</evidence>
<dbReference type="PANTHER" id="PTHR31285:SF0">
    <property type="entry name" value="NICOTINAMIDE MONONUCLEOTIDE ADENYLYLTRANSFERASE"/>
    <property type="match status" value="1"/>
</dbReference>
<dbReference type="GO" id="GO:0000309">
    <property type="term" value="F:nicotinamide-nucleotide adenylyltransferase activity"/>
    <property type="evidence" value="ECO:0007669"/>
    <property type="project" value="TreeGrafter"/>
</dbReference>
<evidence type="ECO:0000313" key="2">
    <source>
        <dbReference type="EMBL" id="TMW58170.1"/>
    </source>
</evidence>
<comment type="caution">
    <text evidence="2">The sequence shown here is derived from an EMBL/GenBank/DDBJ whole genome shotgun (WGS) entry which is preliminary data.</text>
</comment>
<dbReference type="GO" id="GO:0005634">
    <property type="term" value="C:nucleus"/>
    <property type="evidence" value="ECO:0007669"/>
    <property type="project" value="TreeGrafter"/>
</dbReference>
<dbReference type="GO" id="GO:0005737">
    <property type="term" value="C:cytoplasm"/>
    <property type="evidence" value="ECO:0007669"/>
    <property type="project" value="TreeGrafter"/>
</dbReference>
<organism evidence="2 3">
    <name type="scientific">Pythium oligandrum</name>
    <name type="common">Mycoparasitic fungus</name>
    <dbReference type="NCBI Taxonomy" id="41045"/>
    <lineage>
        <taxon>Eukaryota</taxon>
        <taxon>Sar</taxon>
        <taxon>Stramenopiles</taxon>
        <taxon>Oomycota</taxon>
        <taxon>Peronosporomycetes</taxon>
        <taxon>Pythiales</taxon>
        <taxon>Pythiaceae</taxon>
        <taxon>Pythium</taxon>
    </lineage>
</organism>
<evidence type="ECO:0000259" key="1">
    <source>
        <dbReference type="Pfam" id="PF01467"/>
    </source>
</evidence>
<accession>A0A8K1FCC3</accession>